<organism evidence="3 4">
    <name type="scientific">Cuscuta campestris</name>
    <dbReference type="NCBI Taxonomy" id="132261"/>
    <lineage>
        <taxon>Eukaryota</taxon>
        <taxon>Viridiplantae</taxon>
        <taxon>Streptophyta</taxon>
        <taxon>Embryophyta</taxon>
        <taxon>Tracheophyta</taxon>
        <taxon>Spermatophyta</taxon>
        <taxon>Magnoliopsida</taxon>
        <taxon>eudicotyledons</taxon>
        <taxon>Gunneridae</taxon>
        <taxon>Pentapetalae</taxon>
        <taxon>asterids</taxon>
        <taxon>lamiids</taxon>
        <taxon>Solanales</taxon>
        <taxon>Convolvulaceae</taxon>
        <taxon>Cuscuteae</taxon>
        <taxon>Cuscuta</taxon>
        <taxon>Cuscuta subgen. Grammica</taxon>
        <taxon>Cuscuta sect. Cleistogrammica</taxon>
    </lineage>
</organism>
<dbReference type="SUPFAM" id="SSF52540">
    <property type="entry name" value="P-loop containing nucleoside triphosphate hydrolases"/>
    <property type="match status" value="1"/>
</dbReference>
<dbReference type="GO" id="GO:0006260">
    <property type="term" value="P:DNA replication"/>
    <property type="evidence" value="ECO:0007669"/>
    <property type="project" value="TreeGrafter"/>
</dbReference>
<dbReference type="PANTHER" id="PTHR23274:SF51">
    <property type="entry name" value="OS03G0423850 PROTEIN"/>
    <property type="match status" value="1"/>
</dbReference>
<evidence type="ECO:0000313" key="4">
    <source>
        <dbReference type="Proteomes" id="UP000595140"/>
    </source>
</evidence>
<proteinExistence type="predicted"/>
<comment type="subcellular location">
    <subcellularLocation>
        <location evidence="1">Plastid</location>
    </subcellularLocation>
</comment>
<dbReference type="EMBL" id="OOIL02004749">
    <property type="protein sequence ID" value="VFQ93034.1"/>
    <property type="molecule type" value="Genomic_DNA"/>
</dbReference>
<dbReference type="GO" id="GO:0009536">
    <property type="term" value="C:plastid"/>
    <property type="evidence" value="ECO:0007669"/>
    <property type="project" value="UniProtKB-SubCell"/>
</dbReference>
<gene>
    <name evidence="3" type="ORF">CCAM_LOCUS34810</name>
</gene>
<keyword evidence="4" id="KW-1185">Reference proteome</keyword>
<dbReference type="InterPro" id="IPR049163">
    <property type="entry name" value="Pif1-like_2B_dom"/>
</dbReference>
<dbReference type="AlphaFoldDB" id="A0A484MZ18"/>
<protein>
    <recommendedName>
        <fullName evidence="2">DNA helicase Pif1-like 2B domain-containing protein</fullName>
    </recommendedName>
</protein>
<dbReference type="OrthoDB" id="1930718at2759"/>
<dbReference type="PANTHER" id="PTHR23274">
    <property type="entry name" value="DNA HELICASE-RELATED"/>
    <property type="match status" value="1"/>
</dbReference>
<accession>A0A484MZ18</accession>
<sequence>MPPHVLTLKEGIPVLMLCNINPGLGLCNGTRLVIHHLGHHVIRARIITGKNIGTVVDIPRIIITSNDAKYPFVLKRRQYPLRICYAMTINKSQAASRVTQPQGLHFMIKEKDPLYTHHTRNIVYKEVFNNITQEKDNTSPTL</sequence>
<name>A0A484MZ18_9ASTE</name>
<dbReference type="Proteomes" id="UP000595140">
    <property type="component" value="Unassembled WGS sequence"/>
</dbReference>
<dbReference type="Pfam" id="PF21530">
    <property type="entry name" value="Pif1_2B_dom"/>
    <property type="match status" value="1"/>
</dbReference>
<dbReference type="InterPro" id="IPR027417">
    <property type="entry name" value="P-loop_NTPase"/>
</dbReference>
<reference evidence="3 4" key="1">
    <citation type="submission" date="2018-04" db="EMBL/GenBank/DDBJ databases">
        <authorList>
            <person name="Vogel A."/>
        </authorList>
    </citation>
    <scope>NUCLEOTIDE SEQUENCE [LARGE SCALE GENOMIC DNA]</scope>
</reference>
<evidence type="ECO:0000313" key="3">
    <source>
        <dbReference type="EMBL" id="VFQ93034.1"/>
    </source>
</evidence>
<dbReference type="GO" id="GO:0005657">
    <property type="term" value="C:replication fork"/>
    <property type="evidence" value="ECO:0007669"/>
    <property type="project" value="TreeGrafter"/>
</dbReference>
<evidence type="ECO:0000256" key="1">
    <source>
        <dbReference type="ARBA" id="ARBA00004474"/>
    </source>
</evidence>
<evidence type="ECO:0000259" key="2">
    <source>
        <dbReference type="Pfam" id="PF21530"/>
    </source>
</evidence>
<feature type="domain" description="DNA helicase Pif1-like 2B" evidence="2">
    <location>
        <begin position="1"/>
        <end position="37"/>
    </location>
</feature>